<organism evidence="2 3">
    <name type="scientific">Phialocephala subalpina</name>
    <dbReference type="NCBI Taxonomy" id="576137"/>
    <lineage>
        <taxon>Eukaryota</taxon>
        <taxon>Fungi</taxon>
        <taxon>Dikarya</taxon>
        <taxon>Ascomycota</taxon>
        <taxon>Pezizomycotina</taxon>
        <taxon>Leotiomycetes</taxon>
        <taxon>Helotiales</taxon>
        <taxon>Mollisiaceae</taxon>
        <taxon>Phialocephala</taxon>
        <taxon>Phialocephala fortinii species complex</taxon>
    </lineage>
</organism>
<dbReference type="STRING" id="576137.A0A1L7XCF0"/>
<keyword evidence="3" id="KW-1185">Reference proteome</keyword>
<feature type="region of interest" description="Disordered" evidence="1">
    <location>
        <begin position="1"/>
        <end position="76"/>
    </location>
</feature>
<sequence>MEDRTGRGVPGDKLSPSKIELRRMAQQAEVRTSEDDWTGIKDAAERRKLQNRLNQRIYRRRRGAKPKVPSQPRNSKVDAALQALVQSEQSQEQPEKETTTLSSPSAGLQLITSVSTTVPSSNFQLIDSNRYTTSSPSSATSAPIISETLSTTSSNTQLTLSSSNINAINDSHVPHPNRYRMHNLSPSQLRELMSQYEANIRQAYLQGSPRADQLLTLIQFNVFRALISNTITIGLSFSWMEDENAISPLSSPNPNINPSTPSSLLPTELQRSIDHHPWIDVFPFPAMRNNMLLAEDQYDEMALCNDLVEFCNVPNEKTGLIVWKDPWDQSGWEVSETFAERWAWVIKGCKELFASTNYWRERRGEDPLVWEV</sequence>
<evidence type="ECO:0000256" key="1">
    <source>
        <dbReference type="SAM" id="MobiDB-lite"/>
    </source>
</evidence>
<dbReference type="Proteomes" id="UP000184330">
    <property type="component" value="Unassembled WGS sequence"/>
</dbReference>
<dbReference type="PANTHER" id="PTHR38116">
    <property type="entry name" value="CHROMOSOME 7, WHOLE GENOME SHOTGUN SEQUENCE"/>
    <property type="match status" value="1"/>
</dbReference>
<evidence type="ECO:0000313" key="3">
    <source>
        <dbReference type="Proteomes" id="UP000184330"/>
    </source>
</evidence>
<accession>A0A1L7XCF0</accession>
<evidence type="ECO:0000313" key="2">
    <source>
        <dbReference type="EMBL" id="CZR62709.1"/>
    </source>
</evidence>
<dbReference type="AlphaFoldDB" id="A0A1L7XCF0"/>
<feature type="compositionally biased region" description="Basic and acidic residues" evidence="1">
    <location>
        <begin position="31"/>
        <end position="48"/>
    </location>
</feature>
<proteinExistence type="predicted"/>
<feature type="region of interest" description="Disordered" evidence="1">
    <location>
        <begin position="86"/>
        <end position="105"/>
    </location>
</feature>
<dbReference type="OrthoDB" id="2245989at2759"/>
<dbReference type="Pfam" id="PF11905">
    <property type="entry name" value="DUF3425"/>
    <property type="match status" value="1"/>
</dbReference>
<gene>
    <name evidence="2" type="ORF">PAC_12606</name>
</gene>
<dbReference type="CDD" id="cd14688">
    <property type="entry name" value="bZIP_YAP"/>
    <property type="match status" value="1"/>
</dbReference>
<name>A0A1L7XCF0_9HELO</name>
<protein>
    <recommendedName>
        <fullName evidence="4">BZIP domain-containing protein</fullName>
    </recommendedName>
</protein>
<dbReference type="InterPro" id="IPR021833">
    <property type="entry name" value="DUF3425"/>
</dbReference>
<evidence type="ECO:0008006" key="4">
    <source>
        <dbReference type="Google" id="ProtNLM"/>
    </source>
</evidence>
<dbReference type="PANTHER" id="PTHR38116:SF1">
    <property type="entry name" value="BZIP DOMAIN-CONTAINING PROTEIN"/>
    <property type="match status" value="1"/>
</dbReference>
<reference evidence="2 3" key="1">
    <citation type="submission" date="2016-03" db="EMBL/GenBank/DDBJ databases">
        <authorList>
            <person name="Ploux O."/>
        </authorList>
    </citation>
    <scope>NUCLEOTIDE SEQUENCE [LARGE SCALE GENOMIC DNA]</scope>
    <source>
        <strain evidence="2 3">UAMH 11012</strain>
    </source>
</reference>
<dbReference type="EMBL" id="FJOG01000021">
    <property type="protein sequence ID" value="CZR62709.1"/>
    <property type="molecule type" value="Genomic_DNA"/>
</dbReference>